<organism evidence="10 11">
    <name type="scientific">Halalkalicoccus paucihalophilus</name>
    <dbReference type="NCBI Taxonomy" id="1008153"/>
    <lineage>
        <taxon>Archaea</taxon>
        <taxon>Methanobacteriati</taxon>
        <taxon>Methanobacteriota</taxon>
        <taxon>Stenosarchaea group</taxon>
        <taxon>Halobacteria</taxon>
        <taxon>Halobacteriales</taxon>
        <taxon>Halococcaceae</taxon>
        <taxon>Halalkalicoccus</taxon>
    </lineage>
</organism>
<comment type="function">
    <text evidence="8">DNA-dependent RNA polymerase (RNAP) catalyzes the transcription of DNA into RNA using the four ribonucleoside triphosphates as substrates. Forms part of the jaw domain.</text>
</comment>
<dbReference type="AlphaFoldDB" id="A0A151AJH4"/>
<dbReference type="OrthoDB" id="372142at2157"/>
<dbReference type="GO" id="GO:0003899">
    <property type="term" value="F:DNA-directed RNA polymerase activity"/>
    <property type="evidence" value="ECO:0007669"/>
    <property type="project" value="UniProtKB-UniRule"/>
</dbReference>
<dbReference type="PANTHER" id="PTHR19376">
    <property type="entry name" value="DNA-DIRECTED RNA POLYMERASE"/>
    <property type="match status" value="1"/>
</dbReference>
<dbReference type="EC" id="2.7.7.6" evidence="8"/>
<comment type="caution">
    <text evidence="10">The sequence shown here is derived from an EMBL/GenBank/DDBJ whole genome shotgun (WGS) entry which is preliminary data.</text>
</comment>
<keyword evidence="11" id="KW-1185">Reference proteome</keyword>
<dbReference type="InterPro" id="IPR045867">
    <property type="entry name" value="DNA-dir_RpoC_beta_prime"/>
</dbReference>
<evidence type="ECO:0000256" key="7">
    <source>
        <dbReference type="ARBA" id="ARBA00048552"/>
    </source>
</evidence>
<comment type="subcellular location">
    <subcellularLocation>
        <location evidence="8">Cytoplasm</location>
    </subcellularLocation>
</comment>
<keyword evidence="6 8" id="KW-0804">Transcription</keyword>
<evidence type="ECO:0000256" key="5">
    <source>
        <dbReference type="ARBA" id="ARBA00023125"/>
    </source>
</evidence>
<dbReference type="Proteomes" id="UP000075321">
    <property type="component" value="Unassembled WGS sequence"/>
</dbReference>
<evidence type="ECO:0000256" key="6">
    <source>
        <dbReference type="ARBA" id="ARBA00023163"/>
    </source>
</evidence>
<dbReference type="CDD" id="cd06528">
    <property type="entry name" value="RNAP_A"/>
    <property type="match status" value="1"/>
</dbReference>
<protein>
    <recommendedName>
        <fullName evidence="8">DNA-directed RNA polymerase subunit Rpo1C</fullName>
        <ecNumber evidence="8">2.7.7.6</ecNumber>
    </recommendedName>
    <alternativeName>
        <fullName evidence="8">DNA-directed RNA polymerase subunit A''</fullName>
    </alternativeName>
</protein>
<evidence type="ECO:0000313" key="11">
    <source>
        <dbReference type="Proteomes" id="UP000075321"/>
    </source>
</evidence>
<keyword evidence="1 8" id="KW-0240">DNA-directed RNA polymerase</keyword>
<evidence type="ECO:0000256" key="4">
    <source>
        <dbReference type="ARBA" id="ARBA00022695"/>
    </source>
</evidence>
<name>A0A151AJH4_9EURY</name>
<keyword evidence="5 8" id="KW-0238">DNA-binding</keyword>
<evidence type="ECO:0000259" key="9">
    <source>
        <dbReference type="Pfam" id="PF04998"/>
    </source>
</evidence>
<keyword evidence="4 8" id="KW-0548">Nucleotidyltransferase</keyword>
<dbReference type="PATRIC" id="fig|1008153.3.peg.492"/>
<comment type="subunit">
    <text evidence="8">Part of the RNA polymerase complex.</text>
</comment>
<keyword evidence="2 8" id="KW-0963">Cytoplasm</keyword>
<dbReference type="GO" id="GO:0000428">
    <property type="term" value="C:DNA-directed RNA polymerase complex"/>
    <property type="evidence" value="ECO:0007669"/>
    <property type="project" value="UniProtKB-KW"/>
</dbReference>
<dbReference type="GO" id="GO:0003677">
    <property type="term" value="F:DNA binding"/>
    <property type="evidence" value="ECO:0007669"/>
    <property type="project" value="UniProtKB-UniRule"/>
</dbReference>
<dbReference type="HAMAP" id="MF_00411">
    <property type="entry name" value="RNApol_arch_Rpo1C"/>
    <property type="match status" value="1"/>
</dbReference>
<proteinExistence type="inferred from homology"/>
<reference evidence="10 11" key="1">
    <citation type="submission" date="2016-02" db="EMBL/GenBank/DDBJ databases">
        <title>Genome sequence of Halalkalicoccus paucihalophilus DSM 24557.</title>
        <authorList>
            <person name="Poehlein A."/>
            <person name="Daniel R."/>
        </authorList>
    </citation>
    <scope>NUCLEOTIDE SEQUENCE [LARGE SCALE GENOMIC DNA]</scope>
    <source>
        <strain evidence="10 11">DSM 24557</strain>
    </source>
</reference>
<dbReference type="EMBL" id="LTAZ01000001">
    <property type="protein sequence ID" value="KYH27818.1"/>
    <property type="molecule type" value="Genomic_DNA"/>
</dbReference>
<sequence>MTEYDVTDDVAAVVEDTDLPRRLKERVYETIEARDVTTEQADEIARGVESKYLDTRVDPLDPVGTVSAQSIGEPGTQMTMNTFHYAGVAEIDVTQGLPRLIELVDARKTPDTPMMTVYLEDEYATDREKAHEVVWNIEATRILALGDVSTNVADMNVQIDLNADTLEERMITPEEVAEIIEDSLGVSTIQQGTAIQFGPEQPSYRDLLQLVEELREIVFKGIEEVSRVVVRKEDTDESPEGEEEFVLYTEGSEFGDALAIEGVDSSRTTCNNIHEIYRNLGVEAARETIINETMDTLREQGLDDVNVRHLMLVSDIMTTRGTIESIGRHGISGNKDSVLARAAYEVTVNHLLDAAIHGEVDDLNGVIENVIVGKPIKLGTGDVDLRMGSISSPTSSD</sequence>
<dbReference type="InterPro" id="IPR012757">
    <property type="entry name" value="RPO1C"/>
</dbReference>
<evidence type="ECO:0000256" key="8">
    <source>
        <dbReference type="HAMAP-Rule" id="MF_00411"/>
    </source>
</evidence>
<accession>A0A151AJH4</accession>
<keyword evidence="3 8" id="KW-0808">Transferase</keyword>
<dbReference type="GO" id="GO:0006351">
    <property type="term" value="P:DNA-templated transcription"/>
    <property type="evidence" value="ECO:0007669"/>
    <property type="project" value="UniProtKB-UniRule"/>
</dbReference>
<dbReference type="SUPFAM" id="SSF64484">
    <property type="entry name" value="beta and beta-prime subunits of DNA dependent RNA-polymerase"/>
    <property type="match status" value="1"/>
</dbReference>
<dbReference type="RefSeq" id="WP_066379036.1">
    <property type="nucleotide sequence ID" value="NZ_LTAZ01000001.1"/>
</dbReference>
<comment type="catalytic activity">
    <reaction evidence="7 8">
        <text>RNA(n) + a ribonucleoside 5'-triphosphate = RNA(n+1) + diphosphate</text>
        <dbReference type="Rhea" id="RHEA:21248"/>
        <dbReference type="Rhea" id="RHEA-COMP:14527"/>
        <dbReference type="Rhea" id="RHEA-COMP:17342"/>
        <dbReference type="ChEBI" id="CHEBI:33019"/>
        <dbReference type="ChEBI" id="CHEBI:61557"/>
        <dbReference type="ChEBI" id="CHEBI:140395"/>
        <dbReference type="EC" id="2.7.7.6"/>
    </reaction>
</comment>
<dbReference type="Gene3D" id="1.10.150.390">
    <property type="match status" value="1"/>
</dbReference>
<evidence type="ECO:0000313" key="10">
    <source>
        <dbReference type="EMBL" id="KYH27818.1"/>
    </source>
</evidence>
<dbReference type="NCBIfam" id="TIGR02389">
    <property type="entry name" value="RNA_pol_rpoA2"/>
    <property type="match status" value="1"/>
</dbReference>
<dbReference type="Pfam" id="PF04998">
    <property type="entry name" value="RNA_pol_Rpb1_5"/>
    <property type="match status" value="1"/>
</dbReference>
<comment type="similarity">
    <text evidence="8">Belongs to the RNA polymerase beta' chain family.</text>
</comment>
<dbReference type="GO" id="GO:0005737">
    <property type="term" value="C:cytoplasm"/>
    <property type="evidence" value="ECO:0007669"/>
    <property type="project" value="UniProtKB-SubCell"/>
</dbReference>
<dbReference type="PANTHER" id="PTHR19376:SF32">
    <property type="entry name" value="DNA-DIRECTED RNA POLYMERASE III SUBUNIT RPC1"/>
    <property type="match status" value="1"/>
</dbReference>
<feature type="domain" description="RNA polymerase Rpb1" evidence="9">
    <location>
        <begin position="18"/>
        <end position="337"/>
    </location>
</feature>
<evidence type="ECO:0000256" key="2">
    <source>
        <dbReference type="ARBA" id="ARBA00022490"/>
    </source>
</evidence>
<evidence type="ECO:0000256" key="3">
    <source>
        <dbReference type="ARBA" id="ARBA00022679"/>
    </source>
</evidence>
<gene>
    <name evidence="8 10" type="primary">rpoA2</name>
    <name evidence="8" type="synonym">rpo1C</name>
    <name evidence="10" type="ORF">HAPAU_04900</name>
</gene>
<dbReference type="InterPro" id="IPR007081">
    <property type="entry name" value="RNA_pol_Rpb1_5"/>
</dbReference>
<evidence type="ECO:0000256" key="1">
    <source>
        <dbReference type="ARBA" id="ARBA00022478"/>
    </source>
</evidence>